<comment type="caution">
    <text evidence="2">The sequence shown here is derived from an EMBL/GenBank/DDBJ whole genome shotgun (WGS) entry which is preliminary data.</text>
</comment>
<sequence length="135" mass="14531">MTEPPVTSQDTQTPPSPPRPGPVPPTRTRVHDAAAYVTALAYHHRAQLSASSLPLVHPDLHWLLLAHITPALELADVRVGPEAEFAVLRLVFAALRKAAAVRTAELAGYLESITIGQQQALLALAHHYLSEQATS</sequence>
<evidence type="ECO:0000313" key="2">
    <source>
        <dbReference type="EMBL" id="MBR7833497.1"/>
    </source>
</evidence>
<proteinExistence type="predicted"/>
<accession>A0A941EN27</accession>
<dbReference type="EMBL" id="JAGSOG010000031">
    <property type="protein sequence ID" value="MBR7833497.1"/>
    <property type="molecule type" value="Genomic_DNA"/>
</dbReference>
<name>A0A941EN27_9ACTN</name>
<feature type="compositionally biased region" description="Low complexity" evidence="1">
    <location>
        <begin position="1"/>
        <end position="13"/>
    </location>
</feature>
<reference evidence="2" key="1">
    <citation type="submission" date="2021-04" db="EMBL/GenBank/DDBJ databases">
        <title>Genome based classification of Actinospica acidithermotolerans sp. nov., an actinobacterium isolated from an Indonesian hot spring.</title>
        <authorList>
            <person name="Kusuma A.B."/>
            <person name="Putra K.E."/>
            <person name="Nafisah S."/>
            <person name="Loh J."/>
            <person name="Nouioui I."/>
            <person name="Goodfellow M."/>
        </authorList>
    </citation>
    <scope>NUCLEOTIDE SEQUENCE</scope>
    <source>
        <strain evidence="2">CSCA 57</strain>
    </source>
</reference>
<dbReference type="RefSeq" id="WP_212528016.1">
    <property type="nucleotide sequence ID" value="NZ_JAGSOG010000031.1"/>
</dbReference>
<evidence type="ECO:0000256" key="1">
    <source>
        <dbReference type="SAM" id="MobiDB-lite"/>
    </source>
</evidence>
<protein>
    <submittedName>
        <fullName evidence="2">Uncharacterized protein</fullName>
    </submittedName>
</protein>
<dbReference type="AlphaFoldDB" id="A0A941EN27"/>
<evidence type="ECO:0000313" key="3">
    <source>
        <dbReference type="Proteomes" id="UP000675781"/>
    </source>
</evidence>
<gene>
    <name evidence="2" type="ORF">KDL01_09485</name>
</gene>
<feature type="region of interest" description="Disordered" evidence="1">
    <location>
        <begin position="1"/>
        <end position="26"/>
    </location>
</feature>
<keyword evidence="3" id="KW-1185">Reference proteome</keyword>
<dbReference type="Proteomes" id="UP000675781">
    <property type="component" value="Unassembled WGS sequence"/>
</dbReference>
<organism evidence="2 3">
    <name type="scientific">Actinospica durhamensis</name>
    <dbReference type="NCBI Taxonomy" id="1508375"/>
    <lineage>
        <taxon>Bacteria</taxon>
        <taxon>Bacillati</taxon>
        <taxon>Actinomycetota</taxon>
        <taxon>Actinomycetes</taxon>
        <taxon>Catenulisporales</taxon>
        <taxon>Actinospicaceae</taxon>
        <taxon>Actinospica</taxon>
    </lineage>
</organism>
<feature type="compositionally biased region" description="Pro residues" evidence="1">
    <location>
        <begin position="14"/>
        <end position="25"/>
    </location>
</feature>